<evidence type="ECO:0000256" key="8">
    <source>
        <dbReference type="RuleBase" id="RU000683"/>
    </source>
</evidence>
<comment type="similarity">
    <text evidence="2 8">Belongs to the extradiol ring-cleavage dioxygenase family.</text>
</comment>
<proteinExistence type="inferred from homology"/>
<protein>
    <submittedName>
        <fullName evidence="10">2,3-dihydroxybiphenyl 1,2-dioxygenase</fullName>
    </submittedName>
</protein>
<dbReference type="KEGG" id="jli:EXU32_13255"/>
<dbReference type="InterPro" id="IPR000486">
    <property type="entry name" value="Xdiol_ring_cleave_dOase_1/2"/>
</dbReference>
<evidence type="ECO:0000256" key="5">
    <source>
        <dbReference type="ARBA" id="ARBA00022964"/>
    </source>
</evidence>
<keyword evidence="4 8" id="KW-0058">Aromatic hydrocarbons catabolism</keyword>
<keyword evidence="7 8" id="KW-0408">Iron</keyword>
<keyword evidence="11" id="KW-1185">Reference proteome</keyword>
<evidence type="ECO:0000313" key="10">
    <source>
        <dbReference type="EMBL" id="QBF47128.1"/>
    </source>
</evidence>
<feature type="domain" description="VOC" evidence="9">
    <location>
        <begin position="142"/>
        <end position="261"/>
    </location>
</feature>
<dbReference type="OrthoDB" id="6909416at2"/>
<dbReference type="GO" id="GO:0008198">
    <property type="term" value="F:ferrous iron binding"/>
    <property type="evidence" value="ECO:0007669"/>
    <property type="project" value="InterPro"/>
</dbReference>
<dbReference type="Pfam" id="PF22632">
    <property type="entry name" value="BphC_D1"/>
    <property type="match status" value="1"/>
</dbReference>
<keyword evidence="5 8" id="KW-0223">Dioxygenase</keyword>
<dbReference type="InterPro" id="IPR004360">
    <property type="entry name" value="Glyas_Fos-R_dOase_dom"/>
</dbReference>
<dbReference type="PROSITE" id="PS00082">
    <property type="entry name" value="EXTRADIOL_DIOXYGENAS"/>
    <property type="match status" value="1"/>
</dbReference>
<feature type="domain" description="VOC" evidence="9">
    <location>
        <begin position="5"/>
        <end position="119"/>
    </location>
</feature>
<name>A0A4V0ZB86_9MICO</name>
<organism evidence="10 11">
    <name type="scientific">Janibacter limosus</name>
    <dbReference type="NCBI Taxonomy" id="53458"/>
    <lineage>
        <taxon>Bacteria</taxon>
        <taxon>Bacillati</taxon>
        <taxon>Actinomycetota</taxon>
        <taxon>Actinomycetes</taxon>
        <taxon>Micrococcales</taxon>
        <taxon>Intrasporangiaceae</taxon>
        <taxon>Janibacter</taxon>
    </lineage>
</organism>
<evidence type="ECO:0000256" key="3">
    <source>
        <dbReference type="ARBA" id="ARBA00022723"/>
    </source>
</evidence>
<dbReference type="PROSITE" id="PS51819">
    <property type="entry name" value="VOC"/>
    <property type="match status" value="2"/>
</dbReference>
<dbReference type="InterPro" id="IPR037523">
    <property type="entry name" value="VOC_core"/>
</dbReference>
<comment type="cofactor">
    <cofactor evidence="1 8">
        <name>Fe(2+)</name>
        <dbReference type="ChEBI" id="CHEBI:29033"/>
    </cofactor>
</comment>
<evidence type="ECO:0000259" key="9">
    <source>
        <dbReference type="PROSITE" id="PS51819"/>
    </source>
</evidence>
<accession>A0A4V0ZB86</accession>
<evidence type="ECO:0000256" key="7">
    <source>
        <dbReference type="ARBA" id="ARBA00023004"/>
    </source>
</evidence>
<reference evidence="10 11" key="1">
    <citation type="submission" date="2019-02" db="EMBL/GenBank/DDBJ databases">
        <title>Genomic data mining of an Antarctic deep-sea actinobacterium, Janibacterlimosus P3-3-X1.</title>
        <authorList>
            <person name="Liao L."/>
            <person name="Chen B."/>
        </authorList>
    </citation>
    <scope>NUCLEOTIDE SEQUENCE [LARGE SCALE GENOMIC DNA]</scope>
    <source>
        <strain evidence="10 11">P3-3-X1</strain>
    </source>
</reference>
<dbReference type="Proteomes" id="UP000290408">
    <property type="component" value="Chromosome"/>
</dbReference>
<evidence type="ECO:0000256" key="1">
    <source>
        <dbReference type="ARBA" id="ARBA00001954"/>
    </source>
</evidence>
<dbReference type="Gene3D" id="3.10.180.10">
    <property type="entry name" value="2,3-Dihydroxybiphenyl 1,2-Dioxygenase, domain 1"/>
    <property type="match status" value="2"/>
</dbReference>
<gene>
    <name evidence="10" type="ORF">EXU32_13255</name>
</gene>
<dbReference type="EMBL" id="CP036164">
    <property type="protein sequence ID" value="QBF47128.1"/>
    <property type="molecule type" value="Genomic_DNA"/>
</dbReference>
<dbReference type="SUPFAM" id="SSF54593">
    <property type="entry name" value="Glyoxalase/Bleomycin resistance protein/Dihydroxybiphenyl dioxygenase"/>
    <property type="match status" value="1"/>
</dbReference>
<evidence type="ECO:0000256" key="4">
    <source>
        <dbReference type="ARBA" id="ARBA00022797"/>
    </source>
</evidence>
<dbReference type="Pfam" id="PF00903">
    <property type="entry name" value="Glyoxalase"/>
    <property type="match status" value="1"/>
</dbReference>
<evidence type="ECO:0000256" key="2">
    <source>
        <dbReference type="ARBA" id="ARBA00008784"/>
    </source>
</evidence>
<evidence type="ECO:0000256" key="6">
    <source>
        <dbReference type="ARBA" id="ARBA00023002"/>
    </source>
</evidence>
<dbReference type="RefSeq" id="WP_130630326.1">
    <property type="nucleotide sequence ID" value="NZ_CP036164.1"/>
</dbReference>
<keyword evidence="6 8" id="KW-0560">Oxidoreductase</keyword>
<dbReference type="InterPro" id="IPR029068">
    <property type="entry name" value="Glyas_Bleomycin-R_OHBP_Dase"/>
</dbReference>
<dbReference type="GO" id="GO:0051213">
    <property type="term" value="F:dioxygenase activity"/>
    <property type="evidence" value="ECO:0007669"/>
    <property type="project" value="UniProtKB-KW"/>
</dbReference>
<keyword evidence="3" id="KW-0479">Metal-binding</keyword>
<sequence>MDIIALAYIGLESTNLDEWSRYAPEVLGMQVRPHDGDALLLRMDERHHRIAIRPGEAERLSYVGWELRDRPAFEDALRILDAEGLSYTVGDEELCAERGVHAVAYLDGPDRIRHELFYGQAFASHSFVPGRAHSGFVAGEGGFGHVVLTVPEWSDELNHFVEDVLGFRWFGSGGDVGKRRFYRPKRNFRTHAIGYSIVPGVAGLQHVGIEVENLDDVGVAYDLVQERGYPLMATLGRHTQDPVISFYSFTPSGFPLEYIQGGIEDSEAHPFVEGKPERLSVWGHKFNPDAPKPATMYALESQDAPT</sequence>
<dbReference type="CDD" id="cd07252">
    <property type="entry name" value="BphC1-RGP6_N_like"/>
    <property type="match status" value="1"/>
</dbReference>
<evidence type="ECO:0000313" key="11">
    <source>
        <dbReference type="Proteomes" id="UP000290408"/>
    </source>
</evidence>
<dbReference type="AlphaFoldDB" id="A0A4V0ZB86"/>